<accession>A0A8T4IW95</accession>
<dbReference type="InterPro" id="IPR001789">
    <property type="entry name" value="Sig_transdc_resp-reg_receiver"/>
</dbReference>
<dbReference type="Proteomes" id="UP000675554">
    <property type="component" value="Unassembled WGS sequence"/>
</dbReference>
<sequence>MADEGAIRVVLADDQMMVREGFSVLLGTQPDIEVVGEAVNGREAVEKAVALRPDVMLLDVRMPEMDGLEATREISVAAPETKVLILTTYDLDEYVYRALRAGASGFLLKDASTRQLADGVRVVAAGESLLAPTVTRRLIAEFSRLVGEEAGPRRPMRERVADLTERETEVLALVAQGLSNVEIGARLLVTESTVKTHVSRILVKLGLRDRTQAAVFAYESGVVVAGGAD</sequence>
<feature type="domain" description="HTH luxR-type" evidence="6">
    <location>
        <begin position="156"/>
        <end position="221"/>
    </location>
</feature>
<name>A0A8T4IW95_9ACTN</name>
<dbReference type="Pfam" id="PF00072">
    <property type="entry name" value="Response_reg"/>
    <property type="match status" value="1"/>
</dbReference>
<dbReference type="SUPFAM" id="SSF46894">
    <property type="entry name" value="C-terminal effector domain of the bipartite response regulators"/>
    <property type="match status" value="1"/>
</dbReference>
<dbReference type="CDD" id="cd06170">
    <property type="entry name" value="LuxR_C_like"/>
    <property type="match status" value="1"/>
</dbReference>
<dbReference type="PROSITE" id="PS00622">
    <property type="entry name" value="HTH_LUXR_1"/>
    <property type="match status" value="1"/>
</dbReference>
<keyword evidence="1 5" id="KW-0597">Phosphoprotein</keyword>
<feature type="domain" description="Response regulatory" evidence="7">
    <location>
        <begin position="8"/>
        <end position="124"/>
    </location>
</feature>
<dbReference type="InterPro" id="IPR039420">
    <property type="entry name" value="WalR-like"/>
</dbReference>
<dbReference type="PROSITE" id="PS50043">
    <property type="entry name" value="HTH_LUXR_2"/>
    <property type="match status" value="1"/>
</dbReference>
<proteinExistence type="predicted"/>
<evidence type="ECO:0000256" key="3">
    <source>
        <dbReference type="ARBA" id="ARBA00023125"/>
    </source>
</evidence>
<keyword evidence="3" id="KW-0238">DNA-binding</keyword>
<comment type="caution">
    <text evidence="8">The sequence shown here is derived from an EMBL/GenBank/DDBJ whole genome shotgun (WGS) entry which is preliminary data.</text>
</comment>
<keyword evidence="2" id="KW-0805">Transcription regulation</keyword>
<dbReference type="InterPro" id="IPR058245">
    <property type="entry name" value="NreC/VraR/RcsB-like_REC"/>
</dbReference>
<dbReference type="GO" id="GO:0006355">
    <property type="term" value="P:regulation of DNA-templated transcription"/>
    <property type="evidence" value="ECO:0007669"/>
    <property type="project" value="InterPro"/>
</dbReference>
<dbReference type="InterPro" id="IPR011006">
    <property type="entry name" value="CheY-like_superfamily"/>
</dbReference>
<dbReference type="GO" id="GO:0000160">
    <property type="term" value="P:phosphorelay signal transduction system"/>
    <property type="evidence" value="ECO:0007669"/>
    <property type="project" value="InterPro"/>
</dbReference>
<reference evidence="8" key="1">
    <citation type="submission" date="2021-04" db="EMBL/GenBank/DDBJ databases">
        <title>Sequencing of actinobacteria type strains.</title>
        <authorList>
            <person name="Nguyen G.-S."/>
            <person name="Wentzel A."/>
        </authorList>
    </citation>
    <scope>NUCLEOTIDE SEQUENCE</scope>
    <source>
        <strain evidence="8">DSM 42095</strain>
    </source>
</reference>
<evidence type="ECO:0000313" key="9">
    <source>
        <dbReference type="Proteomes" id="UP000675554"/>
    </source>
</evidence>
<dbReference type="InterPro" id="IPR016032">
    <property type="entry name" value="Sig_transdc_resp-reg_C-effctor"/>
</dbReference>
<dbReference type="PANTHER" id="PTHR43214">
    <property type="entry name" value="TWO-COMPONENT RESPONSE REGULATOR"/>
    <property type="match status" value="1"/>
</dbReference>
<evidence type="ECO:0000259" key="7">
    <source>
        <dbReference type="PROSITE" id="PS50110"/>
    </source>
</evidence>
<dbReference type="GO" id="GO:0003677">
    <property type="term" value="F:DNA binding"/>
    <property type="evidence" value="ECO:0007669"/>
    <property type="project" value="UniProtKB-KW"/>
</dbReference>
<keyword evidence="4" id="KW-0804">Transcription</keyword>
<evidence type="ECO:0000256" key="5">
    <source>
        <dbReference type="PROSITE-ProRule" id="PRU00169"/>
    </source>
</evidence>
<organism evidence="8 9">
    <name type="scientific">Streptomyces daliensis</name>
    <dbReference type="NCBI Taxonomy" id="299421"/>
    <lineage>
        <taxon>Bacteria</taxon>
        <taxon>Bacillati</taxon>
        <taxon>Actinomycetota</taxon>
        <taxon>Actinomycetes</taxon>
        <taxon>Kitasatosporales</taxon>
        <taxon>Streptomycetaceae</taxon>
        <taxon>Streptomyces</taxon>
    </lineage>
</organism>
<protein>
    <submittedName>
        <fullName evidence="8">Response regulator transcription factor</fullName>
    </submittedName>
</protein>
<dbReference type="SMART" id="SM00448">
    <property type="entry name" value="REC"/>
    <property type="match status" value="1"/>
</dbReference>
<dbReference type="PANTHER" id="PTHR43214:SF24">
    <property type="entry name" value="TRANSCRIPTIONAL REGULATORY PROTEIN NARL-RELATED"/>
    <property type="match status" value="1"/>
</dbReference>
<dbReference type="SMART" id="SM00421">
    <property type="entry name" value="HTH_LUXR"/>
    <property type="match status" value="1"/>
</dbReference>
<dbReference type="Gene3D" id="3.40.50.2300">
    <property type="match status" value="1"/>
</dbReference>
<feature type="modified residue" description="4-aspartylphosphate" evidence="5">
    <location>
        <position position="59"/>
    </location>
</feature>
<keyword evidence="9" id="KW-1185">Reference proteome</keyword>
<evidence type="ECO:0000259" key="6">
    <source>
        <dbReference type="PROSITE" id="PS50043"/>
    </source>
</evidence>
<evidence type="ECO:0000256" key="4">
    <source>
        <dbReference type="ARBA" id="ARBA00023163"/>
    </source>
</evidence>
<gene>
    <name evidence="8" type="ORF">KDA82_27585</name>
</gene>
<dbReference type="Pfam" id="PF00196">
    <property type="entry name" value="GerE"/>
    <property type="match status" value="1"/>
</dbReference>
<evidence type="ECO:0000256" key="1">
    <source>
        <dbReference type="ARBA" id="ARBA00022553"/>
    </source>
</evidence>
<evidence type="ECO:0000313" key="8">
    <source>
        <dbReference type="EMBL" id="MBR7676701.1"/>
    </source>
</evidence>
<dbReference type="PRINTS" id="PR00038">
    <property type="entry name" value="HTHLUXR"/>
</dbReference>
<dbReference type="AlphaFoldDB" id="A0A8T4IW95"/>
<dbReference type="PROSITE" id="PS50110">
    <property type="entry name" value="RESPONSE_REGULATORY"/>
    <property type="match status" value="1"/>
</dbReference>
<dbReference type="InterPro" id="IPR000792">
    <property type="entry name" value="Tscrpt_reg_LuxR_C"/>
</dbReference>
<evidence type="ECO:0000256" key="2">
    <source>
        <dbReference type="ARBA" id="ARBA00023015"/>
    </source>
</evidence>
<dbReference type="EMBL" id="JAGSMN010000723">
    <property type="protein sequence ID" value="MBR7676701.1"/>
    <property type="molecule type" value="Genomic_DNA"/>
</dbReference>
<dbReference type="CDD" id="cd17535">
    <property type="entry name" value="REC_NarL-like"/>
    <property type="match status" value="1"/>
</dbReference>
<dbReference type="SUPFAM" id="SSF52172">
    <property type="entry name" value="CheY-like"/>
    <property type="match status" value="1"/>
</dbReference>